<organism evidence="3 4">
    <name type="scientific">Candidatus Falkowbacteria bacterium RIFOXYA2_FULL_47_19</name>
    <dbReference type="NCBI Taxonomy" id="1797994"/>
    <lineage>
        <taxon>Bacteria</taxon>
        <taxon>Candidatus Falkowiibacteriota</taxon>
    </lineage>
</organism>
<dbReference type="PANTHER" id="PTHR21666:SF290">
    <property type="entry name" value="PEPTIDASE M23 DOMAIN PROTEIN"/>
    <property type="match status" value="1"/>
</dbReference>
<dbReference type="CDD" id="cd12797">
    <property type="entry name" value="M23_peptidase"/>
    <property type="match status" value="1"/>
</dbReference>
<dbReference type="SUPFAM" id="SSF54106">
    <property type="entry name" value="LysM domain"/>
    <property type="match status" value="1"/>
</dbReference>
<feature type="domain" description="LysM" evidence="2">
    <location>
        <begin position="200"/>
        <end position="244"/>
    </location>
</feature>
<keyword evidence="1" id="KW-1133">Transmembrane helix</keyword>
<dbReference type="PANTHER" id="PTHR21666">
    <property type="entry name" value="PEPTIDASE-RELATED"/>
    <property type="match status" value="1"/>
</dbReference>
<dbReference type="InterPro" id="IPR050570">
    <property type="entry name" value="Cell_wall_metabolism_enzyme"/>
</dbReference>
<dbReference type="CDD" id="cd00118">
    <property type="entry name" value="LysM"/>
    <property type="match status" value="2"/>
</dbReference>
<dbReference type="InterPro" id="IPR011055">
    <property type="entry name" value="Dup_hybrid_motif"/>
</dbReference>
<keyword evidence="1" id="KW-0472">Membrane</keyword>
<dbReference type="SMART" id="SM00257">
    <property type="entry name" value="LysM"/>
    <property type="match status" value="2"/>
</dbReference>
<comment type="caution">
    <text evidence="3">The sequence shown here is derived from an EMBL/GenBank/DDBJ whole genome shotgun (WGS) entry which is preliminary data.</text>
</comment>
<proteinExistence type="predicted"/>
<evidence type="ECO:0000259" key="2">
    <source>
        <dbReference type="PROSITE" id="PS51782"/>
    </source>
</evidence>
<dbReference type="InterPro" id="IPR016047">
    <property type="entry name" value="M23ase_b-sheet_dom"/>
</dbReference>
<dbReference type="PROSITE" id="PS51782">
    <property type="entry name" value="LYSM"/>
    <property type="match status" value="2"/>
</dbReference>
<evidence type="ECO:0000313" key="3">
    <source>
        <dbReference type="EMBL" id="OGF25601.1"/>
    </source>
</evidence>
<dbReference type="InterPro" id="IPR018392">
    <property type="entry name" value="LysM"/>
</dbReference>
<name>A0A1F5SH57_9BACT</name>
<dbReference type="STRING" id="1797994.A2227_00090"/>
<dbReference type="Gene3D" id="2.70.70.10">
    <property type="entry name" value="Glucose Permease (Domain IIA)"/>
    <property type="match status" value="1"/>
</dbReference>
<accession>A0A1F5SH57</accession>
<dbReference type="Pfam" id="PF01476">
    <property type="entry name" value="LysM"/>
    <property type="match status" value="2"/>
</dbReference>
<gene>
    <name evidence="3" type="ORF">A2227_00090</name>
</gene>
<dbReference type="Pfam" id="PF01551">
    <property type="entry name" value="Peptidase_M23"/>
    <property type="match status" value="1"/>
</dbReference>
<keyword evidence="1" id="KW-0812">Transmembrane</keyword>
<dbReference type="Gene3D" id="3.10.350.10">
    <property type="entry name" value="LysM domain"/>
    <property type="match status" value="2"/>
</dbReference>
<feature type="transmembrane region" description="Helical" evidence="1">
    <location>
        <begin position="75"/>
        <end position="92"/>
    </location>
</feature>
<dbReference type="AlphaFoldDB" id="A0A1F5SH57"/>
<dbReference type="GO" id="GO:0004222">
    <property type="term" value="F:metalloendopeptidase activity"/>
    <property type="evidence" value="ECO:0007669"/>
    <property type="project" value="TreeGrafter"/>
</dbReference>
<sequence length="448" mass="49468">MGATFLLYAFKTVAVIWSLAAAFSVIILKPVNYFFKFFFYKFLVKGYGIYLAFIKRMGWRDPANELLSFVFSQKLVHIFVFLIVLSLVFVNLSSKTRAYDLNAGAQDTILADLIKMDFSVDEADERLVIETFDQEADISPVQQSYLDNLGSFQPQPKVVVDGEYEDDDGGEIPTIQDGSAIVKPEIASTKLTKRARKENVDYTVKPGDTISTIAEEFEISVSTILWENDLNAYSIIRPGDKLVILPQSGLTHKVLSGDSIGKIAQKYEVEEETVITSNKLAANAKLTVGDKLFIPGGKKAAYVASKPKTYTGFSAIKELVTTPNAAPTAGNKMNWPTVGHRITQYYTWKHYAVDIANKTGTPIYAADSGEIEVAGWGTGYGNQILIDHGGGKKTRYGHMSKFYVKKGDKVTKGQAIGEMGSTGWSTGPHLHFEVIINGVKQNPLNYIK</sequence>
<evidence type="ECO:0000256" key="1">
    <source>
        <dbReference type="SAM" id="Phobius"/>
    </source>
</evidence>
<protein>
    <recommendedName>
        <fullName evidence="2">LysM domain-containing protein</fullName>
    </recommendedName>
</protein>
<dbReference type="EMBL" id="MFGB01000020">
    <property type="protein sequence ID" value="OGF25601.1"/>
    <property type="molecule type" value="Genomic_DNA"/>
</dbReference>
<dbReference type="Proteomes" id="UP000178367">
    <property type="component" value="Unassembled WGS sequence"/>
</dbReference>
<reference evidence="3 4" key="1">
    <citation type="journal article" date="2016" name="Nat. Commun.">
        <title>Thousands of microbial genomes shed light on interconnected biogeochemical processes in an aquifer system.</title>
        <authorList>
            <person name="Anantharaman K."/>
            <person name="Brown C.T."/>
            <person name="Hug L.A."/>
            <person name="Sharon I."/>
            <person name="Castelle C.J."/>
            <person name="Probst A.J."/>
            <person name="Thomas B.C."/>
            <person name="Singh A."/>
            <person name="Wilkins M.J."/>
            <person name="Karaoz U."/>
            <person name="Brodie E.L."/>
            <person name="Williams K.H."/>
            <person name="Hubbard S.S."/>
            <person name="Banfield J.F."/>
        </authorList>
    </citation>
    <scope>NUCLEOTIDE SEQUENCE [LARGE SCALE GENOMIC DNA]</scope>
</reference>
<evidence type="ECO:0000313" key="4">
    <source>
        <dbReference type="Proteomes" id="UP000178367"/>
    </source>
</evidence>
<feature type="transmembrane region" description="Helical" evidence="1">
    <location>
        <begin position="5"/>
        <end position="27"/>
    </location>
</feature>
<feature type="transmembrane region" description="Helical" evidence="1">
    <location>
        <begin position="33"/>
        <end position="54"/>
    </location>
</feature>
<dbReference type="SUPFAM" id="SSF51261">
    <property type="entry name" value="Duplicated hybrid motif"/>
    <property type="match status" value="1"/>
</dbReference>
<dbReference type="InterPro" id="IPR036779">
    <property type="entry name" value="LysM_dom_sf"/>
</dbReference>
<feature type="domain" description="LysM" evidence="2">
    <location>
        <begin position="250"/>
        <end position="294"/>
    </location>
</feature>